<accession>A0A0J5WJ24</accession>
<evidence type="ECO:0000259" key="3">
    <source>
        <dbReference type="Pfam" id="PF00171"/>
    </source>
</evidence>
<dbReference type="GO" id="GO:0009450">
    <property type="term" value="P:gamma-aminobutyric acid catabolic process"/>
    <property type="evidence" value="ECO:0007669"/>
    <property type="project" value="TreeGrafter"/>
</dbReference>
<reference evidence="4 5" key="1">
    <citation type="submission" date="2015-05" db="EMBL/GenBank/DDBJ databases">
        <title>Draft genome of Burkholderia cepacia LK29.</title>
        <authorList>
            <person name="Chan X.Y."/>
        </authorList>
    </citation>
    <scope>NUCLEOTIDE SEQUENCE [LARGE SCALE GENOMIC DNA]</scope>
    <source>
        <strain evidence="4 5">LK29</strain>
    </source>
</reference>
<dbReference type="SUPFAM" id="SSF53720">
    <property type="entry name" value="ALDH-like"/>
    <property type="match status" value="1"/>
</dbReference>
<dbReference type="PATRIC" id="fig|292.27.peg.5866"/>
<dbReference type="InterPro" id="IPR016163">
    <property type="entry name" value="Ald_DH_C"/>
</dbReference>
<dbReference type="Pfam" id="PF00171">
    <property type="entry name" value="Aldedh"/>
    <property type="match status" value="1"/>
</dbReference>
<dbReference type="InterPro" id="IPR016161">
    <property type="entry name" value="Ald_DH/histidinol_DH"/>
</dbReference>
<dbReference type="FunFam" id="3.40.309.10:FF:000009">
    <property type="entry name" value="Aldehyde dehydrogenase A"/>
    <property type="match status" value="1"/>
</dbReference>
<sequence>MRTERNYVNGRFAVPENDAFIVVHNPATEAPFARVPAATPADALAAVDAAAAAQKAWRKLPSAERATYLHRFADALTARAPEIGAALAQESGKSVEDASNEAVYAGQITRYHAEWARRIEGEIIPSDTPDENLFLQREPIGVVACLIPFNYPVYTLLRKVAPALIAGNTVVVRPSNHTPVSAFEIAKAADDAGFPPGVVNILTMDHATAEALCTHPAVGMITLTGSVNAGRKVLDYCKANIAKPSLELGGKTPAIIEPDADLERAAAALVASKTTHCGQLCTAIERVYVHDSVHDRFVALLKEKMGAVRSGNRAADPSNMGPLVSASARAHIHGMVERAIAAGATLETGGAIPDGPGFFYPATLLTNCRQDMEIVQEETFGPIMPVLRYSTIDEAIGFANDHQFGLSSVLYTEHYRTAMTVANAIEAGELYVNRTPADPYQGFHAGWKRSGLGGDDGKHGMLEFTQTRLVVMKY</sequence>
<dbReference type="RefSeq" id="WP_048249791.1">
    <property type="nucleotide sequence ID" value="NZ_LDWR01000048.1"/>
</dbReference>
<dbReference type="PANTHER" id="PTHR43353:SF5">
    <property type="entry name" value="SUCCINATE-SEMIALDEHYDE DEHYDROGENASE, MITOCHONDRIAL"/>
    <property type="match status" value="1"/>
</dbReference>
<dbReference type="PANTHER" id="PTHR43353">
    <property type="entry name" value="SUCCINATE-SEMIALDEHYDE DEHYDROGENASE, MITOCHONDRIAL"/>
    <property type="match status" value="1"/>
</dbReference>
<gene>
    <name evidence="4" type="ORF">VL15_27355</name>
</gene>
<name>A0A0J5WJ24_BURCE</name>
<evidence type="ECO:0000313" key="4">
    <source>
        <dbReference type="EMBL" id="KML49963.1"/>
    </source>
</evidence>
<dbReference type="InterPro" id="IPR016162">
    <property type="entry name" value="Ald_DH_N"/>
</dbReference>
<dbReference type="Proteomes" id="UP000036338">
    <property type="component" value="Unassembled WGS sequence"/>
</dbReference>
<feature type="domain" description="Aldehyde dehydrogenase" evidence="3">
    <location>
        <begin position="19"/>
        <end position="470"/>
    </location>
</feature>
<dbReference type="GO" id="GO:0005829">
    <property type="term" value="C:cytosol"/>
    <property type="evidence" value="ECO:0007669"/>
    <property type="project" value="TreeGrafter"/>
</dbReference>
<comment type="similarity">
    <text evidence="1">Belongs to the aldehyde dehydrogenase family.</text>
</comment>
<evidence type="ECO:0000256" key="1">
    <source>
        <dbReference type="ARBA" id="ARBA00009986"/>
    </source>
</evidence>
<comment type="caution">
    <text evidence="4">The sequence shown here is derived from an EMBL/GenBank/DDBJ whole genome shotgun (WGS) entry which is preliminary data.</text>
</comment>
<dbReference type="GO" id="GO:0004777">
    <property type="term" value="F:succinate-semialdehyde dehydrogenase (NAD+) activity"/>
    <property type="evidence" value="ECO:0007669"/>
    <property type="project" value="TreeGrafter"/>
</dbReference>
<evidence type="ECO:0000313" key="5">
    <source>
        <dbReference type="Proteomes" id="UP000036338"/>
    </source>
</evidence>
<dbReference type="InterPro" id="IPR050740">
    <property type="entry name" value="Aldehyde_DH_Superfamily"/>
</dbReference>
<proteinExistence type="inferred from homology"/>
<dbReference type="Gene3D" id="3.40.309.10">
    <property type="entry name" value="Aldehyde Dehydrogenase, Chain A, domain 2"/>
    <property type="match status" value="1"/>
</dbReference>
<dbReference type="EMBL" id="LDWR01000048">
    <property type="protein sequence ID" value="KML49963.1"/>
    <property type="molecule type" value="Genomic_DNA"/>
</dbReference>
<dbReference type="FunFam" id="3.40.605.10:FF:000007">
    <property type="entry name" value="NAD/NADP-dependent betaine aldehyde dehydrogenase"/>
    <property type="match status" value="1"/>
</dbReference>
<dbReference type="NCBIfam" id="NF007497">
    <property type="entry name" value="PRK10090.1"/>
    <property type="match status" value="1"/>
</dbReference>
<keyword evidence="2" id="KW-0560">Oxidoreductase</keyword>
<evidence type="ECO:0000256" key="2">
    <source>
        <dbReference type="ARBA" id="ARBA00023002"/>
    </source>
</evidence>
<dbReference type="AlphaFoldDB" id="A0A0J5WJ24"/>
<organism evidence="4 5">
    <name type="scientific">Burkholderia cepacia</name>
    <name type="common">Pseudomonas cepacia</name>
    <dbReference type="NCBI Taxonomy" id="292"/>
    <lineage>
        <taxon>Bacteria</taxon>
        <taxon>Pseudomonadati</taxon>
        <taxon>Pseudomonadota</taxon>
        <taxon>Betaproteobacteria</taxon>
        <taxon>Burkholderiales</taxon>
        <taxon>Burkholderiaceae</taxon>
        <taxon>Burkholderia</taxon>
        <taxon>Burkholderia cepacia complex</taxon>
    </lineage>
</organism>
<dbReference type="CDD" id="cd07088">
    <property type="entry name" value="ALDH_LactADH-AldA"/>
    <property type="match status" value="1"/>
</dbReference>
<dbReference type="Gene3D" id="3.40.605.10">
    <property type="entry name" value="Aldehyde Dehydrogenase, Chain A, domain 1"/>
    <property type="match status" value="1"/>
</dbReference>
<dbReference type="InterPro" id="IPR015590">
    <property type="entry name" value="Aldehyde_DH_dom"/>
</dbReference>
<protein>
    <submittedName>
        <fullName evidence="4">Aldehyde dehydrogenase</fullName>
    </submittedName>
</protein>